<feature type="transmembrane region" description="Helical" evidence="6">
    <location>
        <begin position="28"/>
        <end position="45"/>
    </location>
</feature>
<keyword evidence="3 6" id="KW-0812">Transmembrane</keyword>
<reference evidence="7" key="1">
    <citation type="submission" date="2020-10" db="EMBL/GenBank/DDBJ databases">
        <title>Sequencing the genomes of 1000 actinobacteria strains.</title>
        <authorList>
            <person name="Klenk H.-P."/>
        </authorList>
    </citation>
    <scope>NUCLEOTIDE SEQUENCE</scope>
    <source>
        <strain evidence="7">DSM 46832</strain>
    </source>
</reference>
<evidence type="ECO:0000256" key="5">
    <source>
        <dbReference type="ARBA" id="ARBA00023136"/>
    </source>
</evidence>
<organism evidence="7 8">
    <name type="scientific">Plantactinospora soyae</name>
    <dbReference type="NCBI Taxonomy" id="1544732"/>
    <lineage>
        <taxon>Bacteria</taxon>
        <taxon>Bacillati</taxon>
        <taxon>Actinomycetota</taxon>
        <taxon>Actinomycetes</taxon>
        <taxon>Micromonosporales</taxon>
        <taxon>Micromonosporaceae</taxon>
        <taxon>Plantactinospora</taxon>
    </lineage>
</organism>
<feature type="transmembrane region" description="Helical" evidence="6">
    <location>
        <begin position="166"/>
        <end position="186"/>
    </location>
</feature>
<feature type="transmembrane region" description="Helical" evidence="6">
    <location>
        <begin position="279"/>
        <end position="299"/>
    </location>
</feature>
<dbReference type="EMBL" id="JADBEB010000001">
    <property type="protein sequence ID" value="MBE1489800.1"/>
    <property type="molecule type" value="Genomic_DNA"/>
</dbReference>
<keyword evidence="4 6" id="KW-1133">Transmembrane helix</keyword>
<comment type="subcellular location">
    <subcellularLocation>
        <location evidence="1">Cell membrane</location>
        <topology evidence="1">Multi-pass membrane protein</topology>
    </subcellularLocation>
</comment>
<dbReference type="Proteomes" id="UP000649753">
    <property type="component" value="Unassembled WGS sequence"/>
</dbReference>
<proteinExistence type="predicted"/>
<dbReference type="GO" id="GO:0005886">
    <property type="term" value="C:plasma membrane"/>
    <property type="evidence" value="ECO:0007669"/>
    <property type="project" value="UniProtKB-SubCell"/>
</dbReference>
<sequence>MSTLAPAEPGRRATGTAGRGWWRLANRALTVVFVLALAAGLVLFLRSQDWTPVRSLAQRLDPVQVIVVLSGALLINAVGLLLGLVSWQALFADLGAAVDRWTAARLFFVGFLAKFVPGRFVALPVLLRMGKEIDVGPVRLAGVFLLSWTVVALTGMTVALAAGPGILPGATGWLLLAVLPLVALFARPDLLNRGLVALARLLRRRPPQVAASRAGIRRAIATQSLSWVLSGHHLWLLAVTAGAPPVRSYLVCVAGFAAATVAGLLVVVAPDGLGVREAVLMVGLVTVMPAAVATPVVLASRLVCALSEVVVGAGGLLLAQYLHRRRLDREKAEEVAS</sequence>
<feature type="transmembrane region" description="Helical" evidence="6">
    <location>
        <begin position="139"/>
        <end position="160"/>
    </location>
</feature>
<keyword evidence="5 6" id="KW-0472">Membrane</keyword>
<feature type="transmembrane region" description="Helical" evidence="6">
    <location>
        <begin position="248"/>
        <end position="267"/>
    </location>
</feature>
<dbReference type="Pfam" id="PF03706">
    <property type="entry name" value="LPG_synthase_TM"/>
    <property type="match status" value="1"/>
</dbReference>
<accession>A0A927MA62</accession>
<evidence type="ECO:0000256" key="1">
    <source>
        <dbReference type="ARBA" id="ARBA00004651"/>
    </source>
</evidence>
<evidence type="ECO:0000256" key="3">
    <source>
        <dbReference type="ARBA" id="ARBA00022692"/>
    </source>
</evidence>
<evidence type="ECO:0000256" key="4">
    <source>
        <dbReference type="ARBA" id="ARBA00022989"/>
    </source>
</evidence>
<dbReference type="InterPro" id="IPR022791">
    <property type="entry name" value="L-PG_synthase/AglD"/>
</dbReference>
<keyword evidence="8" id="KW-1185">Reference proteome</keyword>
<name>A0A927MA62_9ACTN</name>
<protein>
    <submittedName>
        <fullName evidence="7">Uncharacterized protein</fullName>
    </submittedName>
</protein>
<dbReference type="AlphaFoldDB" id="A0A927MA62"/>
<evidence type="ECO:0000256" key="6">
    <source>
        <dbReference type="SAM" id="Phobius"/>
    </source>
</evidence>
<dbReference type="RefSeq" id="WP_192769200.1">
    <property type="nucleotide sequence ID" value="NZ_JADBEB010000001.1"/>
</dbReference>
<feature type="transmembrane region" description="Helical" evidence="6">
    <location>
        <begin position="65"/>
        <end position="87"/>
    </location>
</feature>
<keyword evidence="2" id="KW-1003">Cell membrane</keyword>
<gene>
    <name evidence="7" type="ORF">H4W31_005438</name>
</gene>
<evidence type="ECO:0000313" key="8">
    <source>
        <dbReference type="Proteomes" id="UP000649753"/>
    </source>
</evidence>
<feature type="transmembrane region" description="Helical" evidence="6">
    <location>
        <begin position="107"/>
        <end position="127"/>
    </location>
</feature>
<evidence type="ECO:0000256" key="2">
    <source>
        <dbReference type="ARBA" id="ARBA00022475"/>
    </source>
</evidence>
<comment type="caution">
    <text evidence="7">The sequence shown here is derived from an EMBL/GenBank/DDBJ whole genome shotgun (WGS) entry which is preliminary data.</text>
</comment>
<evidence type="ECO:0000313" key="7">
    <source>
        <dbReference type="EMBL" id="MBE1489800.1"/>
    </source>
</evidence>